<protein>
    <recommendedName>
        <fullName evidence="4">23S rRNA (Pseudouridine(1915)-N(3))-methyltransferase RlmH</fullName>
    </recommendedName>
</protein>
<keyword evidence="1" id="KW-0698">rRNA processing</keyword>
<proteinExistence type="predicted"/>
<evidence type="ECO:0000313" key="3">
    <source>
        <dbReference type="Proteomes" id="UP000287601"/>
    </source>
</evidence>
<accession>A0A410PZ65</accession>
<dbReference type="KEGG" id="amij:EQM06_12660"/>
<dbReference type="InterPro" id="IPR029028">
    <property type="entry name" value="Alpha/beta_knot_MTases"/>
</dbReference>
<organism evidence="2 3">
    <name type="scientific">Aminipila luticellarii</name>
    <dbReference type="NCBI Taxonomy" id="2507160"/>
    <lineage>
        <taxon>Bacteria</taxon>
        <taxon>Bacillati</taxon>
        <taxon>Bacillota</taxon>
        <taxon>Clostridia</taxon>
        <taxon>Peptostreptococcales</taxon>
        <taxon>Anaerovoracaceae</taxon>
        <taxon>Aminipila</taxon>
    </lineage>
</organism>
<dbReference type="OrthoDB" id="9806643at2"/>
<dbReference type="InterPro" id="IPR003742">
    <property type="entry name" value="RlmH-like"/>
</dbReference>
<sequence length="35" mass="4323">MSFSAMTFPHQMMRVFLLEQIYRAFKINKKEAYHK</sequence>
<dbReference type="InterPro" id="IPR029026">
    <property type="entry name" value="tRNA_m1G_MTases_N"/>
</dbReference>
<dbReference type="AlphaFoldDB" id="A0A410PZ65"/>
<evidence type="ECO:0000256" key="1">
    <source>
        <dbReference type="ARBA" id="ARBA00022552"/>
    </source>
</evidence>
<dbReference type="Gene3D" id="3.40.1280.10">
    <property type="match status" value="1"/>
</dbReference>
<dbReference type="SUPFAM" id="SSF75217">
    <property type="entry name" value="alpha/beta knot"/>
    <property type="match status" value="1"/>
</dbReference>
<evidence type="ECO:0008006" key="4">
    <source>
        <dbReference type="Google" id="ProtNLM"/>
    </source>
</evidence>
<dbReference type="Proteomes" id="UP000287601">
    <property type="component" value="Chromosome"/>
</dbReference>
<name>A0A410PZ65_9FIRM</name>
<dbReference type="GO" id="GO:0008168">
    <property type="term" value="F:methyltransferase activity"/>
    <property type="evidence" value="ECO:0007669"/>
    <property type="project" value="InterPro"/>
</dbReference>
<evidence type="ECO:0000313" key="2">
    <source>
        <dbReference type="EMBL" id="QAT44175.1"/>
    </source>
</evidence>
<keyword evidence="3" id="KW-1185">Reference proteome</keyword>
<reference evidence="2 3" key="1">
    <citation type="submission" date="2019-01" db="EMBL/GenBank/DDBJ databases">
        <title>Draft genomes of a novel of Aminipila strains.</title>
        <authorList>
            <person name="Ma S."/>
        </authorList>
    </citation>
    <scope>NUCLEOTIDE SEQUENCE [LARGE SCALE GENOMIC DNA]</scope>
    <source>
        <strain evidence="3">JN-39</strain>
    </source>
</reference>
<dbReference type="GO" id="GO:0006364">
    <property type="term" value="P:rRNA processing"/>
    <property type="evidence" value="ECO:0007669"/>
    <property type="project" value="UniProtKB-KW"/>
</dbReference>
<gene>
    <name evidence="2" type="ORF">EQM06_12660</name>
</gene>
<dbReference type="Pfam" id="PF02590">
    <property type="entry name" value="SPOUT_MTase"/>
    <property type="match status" value="1"/>
</dbReference>
<dbReference type="EMBL" id="CP035281">
    <property type="protein sequence ID" value="QAT44175.1"/>
    <property type="molecule type" value="Genomic_DNA"/>
</dbReference>